<proteinExistence type="predicted"/>
<evidence type="ECO:0000313" key="3">
    <source>
        <dbReference type="Proteomes" id="UP000003042"/>
    </source>
</evidence>
<sequence>MTCDDNVTLVNNALSLIFAPVVLFFGELVRVRHIFFRFFDYRQIACAMGSHFE</sequence>
<dbReference type="EMBL" id="ABKX01000008">
    <property type="protein sequence ID" value="EDS90961.1"/>
    <property type="molecule type" value="Genomic_DNA"/>
</dbReference>
<protein>
    <submittedName>
        <fullName evidence="2">Uncharacterized protein</fullName>
    </submittedName>
</protein>
<keyword evidence="1" id="KW-1133">Transmembrane helix</keyword>
<feature type="transmembrane region" description="Helical" evidence="1">
    <location>
        <begin position="12"/>
        <end position="29"/>
    </location>
</feature>
<name>A0ABC9NL41_ESCAT</name>
<evidence type="ECO:0000256" key="1">
    <source>
        <dbReference type="SAM" id="Phobius"/>
    </source>
</evidence>
<dbReference type="AlphaFoldDB" id="A0ABC9NL41"/>
<comment type="caution">
    <text evidence="2">The sequence shown here is derived from an EMBL/GenBank/DDBJ whole genome shotgun (WGS) entry which is preliminary data.</text>
</comment>
<dbReference type="Proteomes" id="UP000003042">
    <property type="component" value="Unassembled WGS sequence"/>
</dbReference>
<reference evidence="2 3" key="1">
    <citation type="submission" date="2008-02" db="EMBL/GenBank/DDBJ databases">
        <title>Annotation of Escherichia albertii TW07627.</title>
        <authorList>
            <person name="Sutton G."/>
            <person name="Whittam T.S."/>
            <person name="Sebastian Y."/>
        </authorList>
    </citation>
    <scope>NUCLEOTIDE SEQUENCE [LARGE SCALE GENOMIC DNA]</scope>
    <source>
        <strain evidence="2 3">TW07627</strain>
    </source>
</reference>
<keyword evidence="1" id="KW-0812">Transmembrane</keyword>
<organism evidence="2 3">
    <name type="scientific">Escherichia albertii (strain TW07627)</name>
    <dbReference type="NCBI Taxonomy" id="502347"/>
    <lineage>
        <taxon>Bacteria</taxon>
        <taxon>Pseudomonadati</taxon>
        <taxon>Pseudomonadota</taxon>
        <taxon>Gammaproteobacteria</taxon>
        <taxon>Enterobacterales</taxon>
        <taxon>Enterobacteriaceae</taxon>
        <taxon>Escherichia</taxon>
    </lineage>
</organism>
<evidence type="ECO:0000313" key="2">
    <source>
        <dbReference type="EMBL" id="EDS90961.1"/>
    </source>
</evidence>
<keyword evidence="1" id="KW-0472">Membrane</keyword>
<accession>A0ABC9NL41</accession>
<gene>
    <name evidence="2" type="ORF">ESCAB7627_3761</name>
</gene>